<proteinExistence type="inferred from homology"/>
<keyword evidence="9" id="KW-1185">Reference proteome</keyword>
<keyword evidence="5" id="KW-0560">Oxidoreductase</keyword>
<keyword evidence="6" id="KW-0732">Signal</keyword>
<comment type="cofactor">
    <cofactor evidence="1">
        <name>FAD</name>
        <dbReference type="ChEBI" id="CHEBI:57692"/>
    </cofactor>
</comment>
<dbReference type="InterPro" id="IPR012951">
    <property type="entry name" value="BBE"/>
</dbReference>
<dbReference type="InterPro" id="IPR006093">
    <property type="entry name" value="Oxy_OxRdtase_FAD_BS"/>
</dbReference>
<dbReference type="PANTHER" id="PTHR42973">
    <property type="entry name" value="BINDING OXIDOREDUCTASE, PUTATIVE (AFU_ORTHOLOGUE AFUA_1G17690)-RELATED"/>
    <property type="match status" value="1"/>
</dbReference>
<evidence type="ECO:0000313" key="8">
    <source>
        <dbReference type="EMBL" id="ESO97045.1"/>
    </source>
</evidence>
<dbReference type="InterPro" id="IPR016169">
    <property type="entry name" value="FAD-bd_PCMH_sub2"/>
</dbReference>
<feature type="chain" id="PRO_5004717058" description="FAD-binding PCMH-type domain-containing protein" evidence="6">
    <location>
        <begin position="24"/>
        <end position="530"/>
    </location>
</feature>
<accession>V4AQF2</accession>
<dbReference type="STRING" id="225164.V4AQF2"/>
<dbReference type="Proteomes" id="UP000030746">
    <property type="component" value="Unassembled WGS sequence"/>
</dbReference>
<dbReference type="UniPathway" id="UPA00991">
    <property type="reaction ID" value="UER00939"/>
</dbReference>
<evidence type="ECO:0000256" key="6">
    <source>
        <dbReference type="SAM" id="SignalP"/>
    </source>
</evidence>
<keyword evidence="3" id="KW-0285">Flavoprotein</keyword>
<dbReference type="Gene3D" id="3.30.465.10">
    <property type="match status" value="1"/>
</dbReference>
<dbReference type="RefSeq" id="XP_009052269.1">
    <property type="nucleotide sequence ID" value="XM_009054021.1"/>
</dbReference>
<dbReference type="HOGENOM" id="CLU_018354_4_4_1"/>
<evidence type="ECO:0000256" key="2">
    <source>
        <dbReference type="ARBA" id="ARBA00005466"/>
    </source>
</evidence>
<comment type="similarity">
    <text evidence="2">Belongs to the oxygen-dependent FAD-linked oxidoreductase family.</text>
</comment>
<gene>
    <name evidence="8" type="ORF">LOTGIDRAFT_174677</name>
</gene>
<dbReference type="Gene3D" id="3.40.462.20">
    <property type="match status" value="1"/>
</dbReference>
<dbReference type="OrthoDB" id="9983560at2759"/>
<evidence type="ECO:0000259" key="7">
    <source>
        <dbReference type="PROSITE" id="PS51387"/>
    </source>
</evidence>
<dbReference type="KEGG" id="lgi:LOTGIDRAFT_174677"/>
<feature type="domain" description="FAD-binding PCMH-type" evidence="7">
    <location>
        <begin position="65"/>
        <end position="255"/>
    </location>
</feature>
<feature type="signal peptide" evidence="6">
    <location>
        <begin position="1"/>
        <end position="23"/>
    </location>
</feature>
<evidence type="ECO:0000256" key="5">
    <source>
        <dbReference type="ARBA" id="ARBA00023002"/>
    </source>
</evidence>
<evidence type="ECO:0000256" key="1">
    <source>
        <dbReference type="ARBA" id="ARBA00001974"/>
    </source>
</evidence>
<dbReference type="Pfam" id="PF01565">
    <property type="entry name" value="FAD_binding_4"/>
    <property type="match status" value="1"/>
</dbReference>
<dbReference type="Pfam" id="PF08031">
    <property type="entry name" value="BBE"/>
    <property type="match status" value="1"/>
</dbReference>
<evidence type="ECO:0000256" key="4">
    <source>
        <dbReference type="ARBA" id="ARBA00022827"/>
    </source>
</evidence>
<dbReference type="InterPro" id="IPR006094">
    <property type="entry name" value="Oxid_FAD_bind_N"/>
</dbReference>
<dbReference type="PROSITE" id="PS00862">
    <property type="entry name" value="OX2_COVAL_FAD"/>
    <property type="match status" value="1"/>
</dbReference>
<protein>
    <recommendedName>
        <fullName evidence="7">FAD-binding PCMH-type domain-containing protein</fullName>
    </recommendedName>
</protein>
<dbReference type="InterPro" id="IPR016166">
    <property type="entry name" value="FAD-bd_PCMH"/>
</dbReference>
<reference evidence="8 9" key="1">
    <citation type="journal article" date="2013" name="Nature">
        <title>Insights into bilaterian evolution from three spiralian genomes.</title>
        <authorList>
            <person name="Simakov O."/>
            <person name="Marletaz F."/>
            <person name="Cho S.J."/>
            <person name="Edsinger-Gonzales E."/>
            <person name="Havlak P."/>
            <person name="Hellsten U."/>
            <person name="Kuo D.H."/>
            <person name="Larsson T."/>
            <person name="Lv J."/>
            <person name="Arendt D."/>
            <person name="Savage R."/>
            <person name="Osoegawa K."/>
            <person name="de Jong P."/>
            <person name="Grimwood J."/>
            <person name="Chapman J.A."/>
            <person name="Shapiro H."/>
            <person name="Aerts A."/>
            <person name="Otillar R.P."/>
            <person name="Terry A.Y."/>
            <person name="Boore J.L."/>
            <person name="Grigoriev I.V."/>
            <person name="Lindberg D.R."/>
            <person name="Seaver E.C."/>
            <person name="Weisblat D.A."/>
            <person name="Putnam N.H."/>
            <person name="Rokhsar D.S."/>
        </authorList>
    </citation>
    <scope>NUCLEOTIDE SEQUENCE [LARGE SCALE GENOMIC DNA]</scope>
</reference>
<dbReference type="InterPro" id="IPR050416">
    <property type="entry name" value="FAD-linked_Oxidoreductase"/>
</dbReference>
<dbReference type="CTD" id="20242852"/>
<feature type="non-terminal residue" evidence="8">
    <location>
        <position position="530"/>
    </location>
</feature>
<name>V4AQF2_LOTGI</name>
<dbReference type="InterPro" id="IPR036318">
    <property type="entry name" value="FAD-bd_PCMH-like_sf"/>
</dbReference>
<dbReference type="GeneID" id="20242852"/>
<sequence>MKSEVLLNLMILVLVAIFSSTQSSPDCDIVSPTALKEFRDSLSGSTLDPEDTAYKNASLMQNRRVTKLPGLIVYASDASDIQKTVLFASKHNVKLAIQSTGHSYVGRSTVEGGILLNLSELNRIDVKLNSVRSIHGEVTVETGNMWARVYEEVDKHDRVVVGGADGSVGMGGYTQGGGHSPIGRSLGLAVDSLLEVKLITADGSTVTTSTSGTTIKHTNGTVINSNDADLFWALRGGGGGTWGVVLSFTFKLHLPPNNGMVRVSATYPMYYYEEPILHSPGAPIMKKFTEYVKTLDNKWGGYILLNNVPLDDTMTYFGTLSCVLLHFGGWTQELQNQMEDLLDHLNGTTIHQDFKNYTSFWDYEGKTTPDKGGYRLYMYNVLLQNDSNFDGVVDLLVDHAKRVPLQITQGCTDVLIGGAMTDIPSSETAVGPGFRAATHSMSCYVAYGNAKDDAEAEKYGLQFGNELKKFGDGVYFNEPTEDIPDWKEEYWGMEKYSRLLEIKKKWDPEHLFWCHHCVGSDLIRKQYCSV</sequence>
<evidence type="ECO:0000256" key="3">
    <source>
        <dbReference type="ARBA" id="ARBA00022630"/>
    </source>
</evidence>
<dbReference type="PROSITE" id="PS51387">
    <property type="entry name" value="FAD_PCMH"/>
    <property type="match status" value="1"/>
</dbReference>
<keyword evidence="4" id="KW-0274">FAD</keyword>
<dbReference type="OMA" id="TSWYPFY"/>
<organism evidence="8 9">
    <name type="scientific">Lottia gigantea</name>
    <name type="common">Giant owl limpet</name>
    <dbReference type="NCBI Taxonomy" id="225164"/>
    <lineage>
        <taxon>Eukaryota</taxon>
        <taxon>Metazoa</taxon>
        <taxon>Spiralia</taxon>
        <taxon>Lophotrochozoa</taxon>
        <taxon>Mollusca</taxon>
        <taxon>Gastropoda</taxon>
        <taxon>Patellogastropoda</taxon>
        <taxon>Lottioidea</taxon>
        <taxon>Lottiidae</taxon>
        <taxon>Lottia</taxon>
    </lineage>
</organism>
<dbReference type="AlphaFoldDB" id="V4AQF2"/>
<dbReference type="SUPFAM" id="SSF56176">
    <property type="entry name" value="FAD-binding/transporter-associated domain-like"/>
    <property type="match status" value="1"/>
</dbReference>
<dbReference type="EMBL" id="KB201360">
    <property type="protein sequence ID" value="ESO97045.1"/>
    <property type="molecule type" value="Genomic_DNA"/>
</dbReference>
<dbReference type="GO" id="GO:0016491">
    <property type="term" value="F:oxidoreductase activity"/>
    <property type="evidence" value="ECO:0007669"/>
    <property type="project" value="UniProtKB-KW"/>
</dbReference>
<evidence type="ECO:0000313" key="9">
    <source>
        <dbReference type="Proteomes" id="UP000030746"/>
    </source>
</evidence>
<dbReference type="GO" id="GO:0071949">
    <property type="term" value="F:FAD binding"/>
    <property type="evidence" value="ECO:0007669"/>
    <property type="project" value="InterPro"/>
</dbReference>
<dbReference type="PANTHER" id="PTHR42973:SF39">
    <property type="entry name" value="FAD-BINDING PCMH-TYPE DOMAIN-CONTAINING PROTEIN"/>
    <property type="match status" value="1"/>
</dbReference>